<dbReference type="SUPFAM" id="SSF51182">
    <property type="entry name" value="RmlC-like cupins"/>
    <property type="match status" value="1"/>
</dbReference>
<dbReference type="Gene3D" id="2.60.120.10">
    <property type="entry name" value="Jelly Rolls"/>
    <property type="match status" value="1"/>
</dbReference>
<name>A0A1S9DCJ7_ASPOZ</name>
<dbReference type="InterPro" id="IPR025979">
    <property type="entry name" value="ChrR-like_cupin_dom"/>
</dbReference>
<feature type="domain" description="ChrR-like cupin" evidence="1">
    <location>
        <begin position="118"/>
        <end position="218"/>
    </location>
</feature>
<evidence type="ECO:0000313" key="3">
    <source>
        <dbReference type="Proteomes" id="UP000190312"/>
    </source>
</evidence>
<accession>A0A1S9DCJ7</accession>
<organism evidence="2 3">
    <name type="scientific">Aspergillus oryzae</name>
    <name type="common">Yellow koji mold</name>
    <dbReference type="NCBI Taxonomy" id="5062"/>
    <lineage>
        <taxon>Eukaryota</taxon>
        <taxon>Fungi</taxon>
        <taxon>Dikarya</taxon>
        <taxon>Ascomycota</taxon>
        <taxon>Pezizomycotina</taxon>
        <taxon>Eurotiomycetes</taxon>
        <taxon>Eurotiomycetidae</taxon>
        <taxon>Eurotiales</taxon>
        <taxon>Aspergillaceae</taxon>
        <taxon>Aspergillus</taxon>
        <taxon>Aspergillus subgen. Circumdati</taxon>
    </lineage>
</organism>
<comment type="caution">
    <text evidence="2">The sequence shown here is derived from an EMBL/GenBank/DDBJ whole genome shotgun (WGS) entry which is preliminary data.</text>
</comment>
<evidence type="ECO:0000313" key="2">
    <source>
        <dbReference type="EMBL" id="OOO06709.1"/>
    </source>
</evidence>
<dbReference type="Pfam" id="PF12973">
    <property type="entry name" value="Cupin_7"/>
    <property type="match status" value="1"/>
</dbReference>
<sequence>MIDKTVTPDCVRYALCGQWHLAISEQLTFLDETATASGLFFKHPQNPKKKSNLHATKQPRSVERYQIENIRSKSTPNLHTSDIPLEVLHSSAIKIMIEDPSAPIRPPSENKPSEDGGFTVHCKDLKWLPLAPKVFIKIIKTVPETGEYSIMVRAEKGGVLPRHRHLDSAEIYVMKGSGAHPQTGSFAEGDYVSESKGATHDPLVFENDTELLMVSRGPSMFLDDDGSDLYMMDVAMLERMTAGAN</sequence>
<dbReference type="eggNOG" id="ENOG502SQAH">
    <property type="taxonomic scope" value="Eukaryota"/>
</dbReference>
<dbReference type="VEuPathDB" id="FungiDB:AO090011000207"/>
<dbReference type="Proteomes" id="UP000190312">
    <property type="component" value="Unassembled WGS sequence"/>
</dbReference>
<dbReference type="InterPro" id="IPR014710">
    <property type="entry name" value="RmlC-like_jellyroll"/>
</dbReference>
<dbReference type="OrthoDB" id="4408686at2759"/>
<evidence type="ECO:0000259" key="1">
    <source>
        <dbReference type="Pfam" id="PF12973"/>
    </source>
</evidence>
<dbReference type="EMBL" id="MKZY01000007">
    <property type="protein sequence ID" value="OOO06709.1"/>
    <property type="molecule type" value="Genomic_DNA"/>
</dbReference>
<dbReference type="AlphaFoldDB" id="A0A1S9DCJ7"/>
<gene>
    <name evidence="2" type="ORF">OAory_01089120</name>
</gene>
<protein>
    <submittedName>
        <fullName evidence="2">ChrR-like cupin domain</fullName>
    </submittedName>
</protein>
<dbReference type="InterPro" id="IPR011051">
    <property type="entry name" value="RmlC_Cupin_sf"/>
</dbReference>
<reference evidence="2 3" key="1">
    <citation type="submission" date="2016-10" db="EMBL/GenBank/DDBJ databases">
        <title>Genome sequencing of Aspergillus oryzae BCC7051.</title>
        <authorList>
            <person name="Thammarongtham C."/>
            <person name="Vorapreeda T."/>
            <person name="Nookaew I."/>
            <person name="Srisuk T."/>
            <person name="Land M."/>
            <person name="Jeennor S."/>
            <person name="Laoteng K."/>
        </authorList>
    </citation>
    <scope>NUCLEOTIDE SEQUENCE [LARGE SCALE GENOMIC DNA]</scope>
    <source>
        <strain evidence="2 3">BCC7051</strain>
    </source>
</reference>
<proteinExistence type="predicted"/>